<dbReference type="GO" id="GO:0030170">
    <property type="term" value="F:pyridoxal phosphate binding"/>
    <property type="evidence" value="ECO:0007669"/>
    <property type="project" value="TreeGrafter"/>
</dbReference>
<feature type="domain" description="Glycine dehydrogenase C-terminal" evidence="10">
    <location>
        <begin position="879"/>
        <end position="996"/>
    </location>
</feature>
<dbReference type="InterPro" id="IPR049316">
    <property type="entry name" value="GDC-P_C"/>
</dbReference>
<dbReference type="EC" id="1.4.4.2" evidence="3"/>
<reference evidence="11 12" key="1">
    <citation type="journal article" date="2018" name="Mol. Biol. Evol.">
        <title>Broad Genomic Sampling Reveals a Smut Pathogenic Ancestry of the Fungal Clade Ustilaginomycotina.</title>
        <authorList>
            <person name="Kijpornyongpan T."/>
            <person name="Mondo S.J."/>
            <person name="Barry K."/>
            <person name="Sandor L."/>
            <person name="Lee J."/>
            <person name="Lipzen A."/>
            <person name="Pangilinan J."/>
            <person name="LaButti K."/>
            <person name="Hainaut M."/>
            <person name="Henrissat B."/>
            <person name="Grigoriev I.V."/>
            <person name="Spatafora J.W."/>
            <person name="Aime M.C."/>
        </authorList>
    </citation>
    <scope>NUCLEOTIDE SEQUENCE [LARGE SCALE GENOMIC DNA]</scope>
    <source>
        <strain evidence="11 12">MCA 3882</strain>
    </source>
</reference>
<dbReference type="Pfam" id="PF02347">
    <property type="entry name" value="GDC-P"/>
    <property type="match status" value="2"/>
</dbReference>
<dbReference type="AlphaFoldDB" id="A0A316VJ64"/>
<feature type="domain" description="Glycine cleavage system P-protein N-terminal" evidence="9">
    <location>
        <begin position="576"/>
        <end position="834"/>
    </location>
</feature>
<dbReference type="InterPro" id="IPR015422">
    <property type="entry name" value="PyrdxlP-dep_Trfase_small"/>
</dbReference>
<gene>
    <name evidence="11" type="ORF">FA14DRAFT_163214</name>
</gene>
<organism evidence="11 12">
    <name type="scientific">Meira miltonrushii</name>
    <dbReference type="NCBI Taxonomy" id="1280837"/>
    <lineage>
        <taxon>Eukaryota</taxon>
        <taxon>Fungi</taxon>
        <taxon>Dikarya</taxon>
        <taxon>Basidiomycota</taxon>
        <taxon>Ustilaginomycotina</taxon>
        <taxon>Exobasidiomycetes</taxon>
        <taxon>Exobasidiales</taxon>
        <taxon>Brachybasidiaceae</taxon>
        <taxon>Meira</taxon>
    </lineage>
</organism>
<evidence type="ECO:0000256" key="7">
    <source>
        <dbReference type="ARBA" id="ARBA00082072"/>
    </source>
</evidence>
<keyword evidence="12" id="KW-1185">Reference proteome</keyword>
<evidence type="ECO:0000256" key="2">
    <source>
        <dbReference type="ARBA" id="ARBA00010756"/>
    </source>
</evidence>
<feature type="domain" description="Glycine cleavage system P-protein N-terminal" evidence="9">
    <location>
        <begin position="46"/>
        <end position="490"/>
    </location>
</feature>
<dbReference type="PANTHER" id="PTHR11773:SF1">
    <property type="entry name" value="GLYCINE DEHYDROGENASE (DECARBOXYLATING), MITOCHONDRIAL"/>
    <property type="match status" value="1"/>
</dbReference>
<keyword evidence="4" id="KW-0663">Pyridoxal phosphate</keyword>
<comment type="cofactor">
    <cofactor evidence="1">
        <name>pyridoxal 5'-phosphate</name>
        <dbReference type="ChEBI" id="CHEBI:597326"/>
    </cofactor>
</comment>
<evidence type="ECO:0000256" key="3">
    <source>
        <dbReference type="ARBA" id="ARBA00012134"/>
    </source>
</evidence>
<evidence type="ECO:0000256" key="5">
    <source>
        <dbReference type="ARBA" id="ARBA00023002"/>
    </source>
</evidence>
<dbReference type="InterPro" id="IPR020581">
    <property type="entry name" value="GDC_P"/>
</dbReference>
<dbReference type="STRING" id="1280837.A0A316VJ64"/>
<dbReference type="GeneID" id="37021584"/>
<evidence type="ECO:0000256" key="6">
    <source>
        <dbReference type="ARBA" id="ARBA00049026"/>
    </source>
</evidence>
<dbReference type="OrthoDB" id="6537869at2759"/>
<dbReference type="InterPro" id="IPR015421">
    <property type="entry name" value="PyrdxlP-dep_Trfase_major"/>
</dbReference>
<evidence type="ECO:0000313" key="11">
    <source>
        <dbReference type="EMBL" id="PWN37264.1"/>
    </source>
</evidence>
<dbReference type="Proteomes" id="UP000245771">
    <property type="component" value="Unassembled WGS sequence"/>
</dbReference>
<name>A0A316VJ64_9BASI</name>
<comment type="catalytic activity">
    <reaction evidence="6">
        <text>N(6)-[(R)-lipoyl]-L-lysyl-[glycine-cleavage complex H protein] + glycine + H(+) = N(6)-[(R)-S(8)-aminomethyldihydrolipoyl]-L-lysyl-[glycine-cleavage complex H protein] + CO2</text>
        <dbReference type="Rhea" id="RHEA:24304"/>
        <dbReference type="Rhea" id="RHEA-COMP:10494"/>
        <dbReference type="Rhea" id="RHEA-COMP:10495"/>
        <dbReference type="ChEBI" id="CHEBI:15378"/>
        <dbReference type="ChEBI" id="CHEBI:16526"/>
        <dbReference type="ChEBI" id="CHEBI:57305"/>
        <dbReference type="ChEBI" id="CHEBI:83099"/>
        <dbReference type="ChEBI" id="CHEBI:83143"/>
        <dbReference type="EC" id="1.4.4.2"/>
    </reaction>
</comment>
<evidence type="ECO:0000313" key="12">
    <source>
        <dbReference type="Proteomes" id="UP000245771"/>
    </source>
</evidence>
<dbReference type="FunCoup" id="A0A316VJ64">
    <property type="interactions" value="233"/>
</dbReference>
<evidence type="ECO:0000259" key="10">
    <source>
        <dbReference type="Pfam" id="PF21478"/>
    </source>
</evidence>
<dbReference type="SUPFAM" id="SSF53383">
    <property type="entry name" value="PLP-dependent transferases"/>
    <property type="match status" value="2"/>
</dbReference>
<dbReference type="GO" id="GO:0004375">
    <property type="term" value="F:glycine dehydrogenase (decarboxylating) activity"/>
    <property type="evidence" value="ECO:0007669"/>
    <property type="project" value="UniProtKB-EC"/>
</dbReference>
<dbReference type="InterPro" id="IPR015424">
    <property type="entry name" value="PyrdxlP-dep_Trfase"/>
</dbReference>
<dbReference type="FunFam" id="3.40.640.10:FF:000005">
    <property type="entry name" value="Glycine dehydrogenase (decarboxylating), mitochondrial"/>
    <property type="match status" value="1"/>
</dbReference>
<feature type="region of interest" description="Disordered" evidence="8">
    <location>
        <begin position="1"/>
        <end position="28"/>
    </location>
</feature>
<dbReference type="GO" id="GO:0005739">
    <property type="term" value="C:mitochondrion"/>
    <property type="evidence" value="ECO:0007669"/>
    <property type="project" value="TreeGrafter"/>
</dbReference>
<dbReference type="EMBL" id="KZ819602">
    <property type="protein sequence ID" value="PWN37264.1"/>
    <property type="molecule type" value="Genomic_DNA"/>
</dbReference>
<evidence type="ECO:0000256" key="1">
    <source>
        <dbReference type="ARBA" id="ARBA00001933"/>
    </source>
</evidence>
<dbReference type="InterPro" id="IPR049315">
    <property type="entry name" value="GDC-P_N"/>
</dbReference>
<keyword evidence="5" id="KW-0560">Oxidoreductase</keyword>
<dbReference type="RefSeq" id="XP_025357566.1">
    <property type="nucleotide sequence ID" value="XM_025499803.1"/>
</dbReference>
<dbReference type="Gene3D" id="3.90.1150.10">
    <property type="entry name" value="Aspartate Aminotransferase, domain 1"/>
    <property type="match status" value="2"/>
</dbReference>
<evidence type="ECO:0000259" key="9">
    <source>
        <dbReference type="Pfam" id="PF02347"/>
    </source>
</evidence>
<dbReference type="Pfam" id="PF21478">
    <property type="entry name" value="GcvP2_C"/>
    <property type="match status" value="1"/>
</dbReference>
<accession>A0A316VJ64</accession>
<proteinExistence type="inferred from homology"/>
<dbReference type="FunFam" id="3.40.640.10:FF:000007">
    <property type="entry name" value="glycine dehydrogenase (Decarboxylating), mitochondrial"/>
    <property type="match status" value="1"/>
</dbReference>
<dbReference type="GO" id="GO:0019464">
    <property type="term" value="P:glycine decarboxylation via glycine cleavage system"/>
    <property type="evidence" value="ECO:0007669"/>
    <property type="project" value="TreeGrafter"/>
</dbReference>
<evidence type="ECO:0000256" key="8">
    <source>
        <dbReference type="SAM" id="MobiDB-lite"/>
    </source>
</evidence>
<comment type="similarity">
    <text evidence="2">Belongs to the GcvP family.</text>
</comment>
<sequence>MAARAVRSPARQIGLATAATERNSPSLGSKPLAESLFAPLDKFAPRHLGPRGSDQEQMLSALGYSSIEDFVNDTLPNSIRLKPAEGVEQRLPALSESELLRRGDEIAKMNEVKKSLIGMGYWNSNVPPVILRNILENPTWYTSYTPYQAEIAQGRLESLINYQTMVKSLTGLDIANASLLDEATAAAEGVILAYNQGKGKKNTILIDRAVLPQTVAVIQQRAKGFGIKVVQCDLRTPQGTRLPYGEGEGSIKREDVMGILVQYPDVDGRIVDWSSLAEEIHKDGGLVIAATDLLALTMIKPPGEWGADIAVGNAARFGVPPGYGGPHAAFFAVRDGLKRRIPGRLVGLSKDANGKPAYRLALQTREQHIRRDKATSNVCTAQALLANMSAMYAVYHGPEGLRKIAAKTHALTRLLKHILVTLGFRVINRDGAFFDTLTVDLSTSGVGAVRVHSIASDAGLNLRRISGSRVGITLDETVSIEEMTDLANVFRTAKESGKEVVDEKNAFSPQDLIKLAGDLGLDASSVETLSIATPTPALPSDIPASAEADKFLAHADGLPDVADFARQSKYLTQPVFSSHQSETQLLRYIHHLQSKDLSLAQAMIPLGSCTMKLNSTSSMMLLSKPQFGALHPLIPEDQARGYDVLIRELERDLCLLTGFPAVSLQPNSGAQGEFAGLSVIRAYLDSINQSHRDVCLIPNSAHGTNPASAIMAGMKVVAVKNRHDGTIDMDDLRAKAEQHKEKLAAFMVTYPSTFGVFEDGVQEACKIIHDFGGQVYMDGANMQAQVGLTNPALIGADVTHLNLHKTFSIPHGGGGPGVGPICCAEHLAPYLPGHPLASVGGERAIDPISAAPVGSASILTIAWAYIKMLGWKGLRQSSVTSLLSANYMAHRLAPHYKLRYSNEKGRVAHEFLLDLADLSKVVSVSDVAKRLADYGFHAPTCSWPISTGMLVEPTESESFDEITRFCDAMIAIRKEIQDVVDGKQDAHNNVLKNAPHTIETLIGEKWDRPYSRDTAAYPVEGLRSIKFWPASGRVDDAHGDKNLVCECGTVEEYASE</sequence>
<dbReference type="GO" id="GO:0005960">
    <property type="term" value="C:glycine cleavage complex"/>
    <property type="evidence" value="ECO:0007669"/>
    <property type="project" value="TreeGrafter"/>
</dbReference>
<dbReference type="Gene3D" id="3.40.640.10">
    <property type="entry name" value="Type I PLP-dependent aspartate aminotransferase-like (Major domain)"/>
    <property type="match status" value="2"/>
</dbReference>
<dbReference type="GO" id="GO:0016594">
    <property type="term" value="F:glycine binding"/>
    <property type="evidence" value="ECO:0007669"/>
    <property type="project" value="TreeGrafter"/>
</dbReference>
<protein>
    <recommendedName>
        <fullName evidence="3">glycine dehydrogenase (aminomethyl-transferring)</fullName>
        <ecNumber evidence="3">1.4.4.2</ecNumber>
    </recommendedName>
    <alternativeName>
        <fullName evidence="7">Glycine cleavage system P protein</fullName>
    </alternativeName>
</protein>
<evidence type="ECO:0000256" key="4">
    <source>
        <dbReference type="ARBA" id="ARBA00022898"/>
    </source>
</evidence>
<dbReference type="PANTHER" id="PTHR11773">
    <property type="entry name" value="GLYCINE DEHYDROGENASE, DECARBOXYLATING"/>
    <property type="match status" value="1"/>
</dbReference>
<dbReference type="InParanoid" id="A0A316VJ64"/>
<dbReference type="CDD" id="cd00613">
    <property type="entry name" value="GDC-P"/>
    <property type="match status" value="1"/>
</dbReference>